<dbReference type="SUPFAM" id="SSF51905">
    <property type="entry name" value="FAD/NAD(P)-binding domain"/>
    <property type="match status" value="1"/>
</dbReference>
<dbReference type="PANTHER" id="PTHR43876:SF18">
    <property type="entry name" value="PUTATIVE (AFU_ORTHOLOGUE AFUA_3G09540)-RELATED"/>
    <property type="match status" value="1"/>
</dbReference>
<dbReference type="EMBL" id="LAEV01002045">
    <property type="protein sequence ID" value="KKA26651.1"/>
    <property type="molecule type" value="Genomic_DNA"/>
</dbReference>
<evidence type="ECO:0000313" key="5">
    <source>
        <dbReference type="EMBL" id="KKA26651.1"/>
    </source>
</evidence>
<proteinExistence type="predicted"/>
<dbReference type="AlphaFoldDB" id="A0A0F4Z976"/>
<keyword evidence="2" id="KW-0274">FAD</keyword>
<protein>
    <recommendedName>
        <fullName evidence="4">FAD-binding domain-containing protein</fullName>
    </recommendedName>
</protein>
<dbReference type="GO" id="GO:0016491">
    <property type="term" value="F:oxidoreductase activity"/>
    <property type="evidence" value="ECO:0007669"/>
    <property type="project" value="UniProtKB-KW"/>
</dbReference>
<reference evidence="5 6" key="1">
    <citation type="submission" date="2015-03" db="EMBL/GenBank/DDBJ databases">
        <authorList>
            <person name="Radwan O."/>
            <person name="Al-Naeli F.A."/>
            <person name="Rendon G.A."/>
            <person name="Fields C."/>
        </authorList>
    </citation>
    <scope>NUCLEOTIDE SEQUENCE [LARGE SCALE GENOMIC DNA]</scope>
    <source>
        <strain evidence="5">CR-DP1</strain>
    </source>
</reference>
<sequence>MTRPFNSVLIVGAGPAGLLLALLLSKKGIQCHILEASHELDQQPRAAVYGGAAIPELARAGVIERIRSEGFSLRNMAWRSPVDHSAIATLDCDVMASVDGMDLRAACLGLHELDQLMLKEFVERYGGRVSWKHRVVDVGQDEGRAWVVVQTEEGEKKMEADYVVGADGASSAVRKVLFGEEFPGFTWDRQIVATNVYYDFAGKFGWNDTNFVLHPTDFFMACRISNDGLYRVTYGEEVGLSRAEIIARQPARFQALLPGHPTPAEYTLTNISPYKMHQRCAPKFRVGRVLLVADAAHVCNPWGGLGITGGFVDVGGLYDCLAGIWDGVADESILDVYSEKRIEKYKTIIDVVSQDNFRRVADKDPETLFSRDAFLQTVKKTETDETLSRELQMSFNSVRYDFTQHYNSS</sequence>
<keyword evidence="3" id="KW-0560">Oxidoreductase</keyword>
<organism evidence="5 6">
    <name type="scientific">Thielaviopsis punctulata</name>
    <dbReference type="NCBI Taxonomy" id="72032"/>
    <lineage>
        <taxon>Eukaryota</taxon>
        <taxon>Fungi</taxon>
        <taxon>Dikarya</taxon>
        <taxon>Ascomycota</taxon>
        <taxon>Pezizomycotina</taxon>
        <taxon>Sordariomycetes</taxon>
        <taxon>Hypocreomycetidae</taxon>
        <taxon>Microascales</taxon>
        <taxon>Ceratocystidaceae</taxon>
        <taxon>Thielaviopsis</taxon>
    </lineage>
</organism>
<dbReference type="Pfam" id="PF01494">
    <property type="entry name" value="FAD_binding_3"/>
    <property type="match status" value="1"/>
</dbReference>
<dbReference type="GO" id="GO:0071949">
    <property type="term" value="F:FAD binding"/>
    <property type="evidence" value="ECO:0007669"/>
    <property type="project" value="InterPro"/>
</dbReference>
<keyword evidence="6" id="KW-1185">Reference proteome</keyword>
<dbReference type="InterPro" id="IPR002938">
    <property type="entry name" value="FAD-bd"/>
</dbReference>
<feature type="domain" description="FAD-binding" evidence="4">
    <location>
        <begin position="7"/>
        <end position="348"/>
    </location>
</feature>
<evidence type="ECO:0000256" key="1">
    <source>
        <dbReference type="ARBA" id="ARBA00022630"/>
    </source>
</evidence>
<dbReference type="Gene3D" id="3.30.70.2450">
    <property type="match status" value="1"/>
</dbReference>
<dbReference type="PANTHER" id="PTHR43876">
    <property type="entry name" value="UBIQUINONE BIOSYNTHESIS MONOOXYGENASE COQ6, MITOCHONDRIAL"/>
    <property type="match status" value="1"/>
</dbReference>
<name>A0A0F4Z976_9PEZI</name>
<accession>A0A0F4Z976</accession>
<dbReference type="Gene3D" id="3.50.50.60">
    <property type="entry name" value="FAD/NAD(P)-binding domain"/>
    <property type="match status" value="1"/>
</dbReference>
<comment type="caution">
    <text evidence="5">The sequence shown here is derived from an EMBL/GenBank/DDBJ whole genome shotgun (WGS) entry which is preliminary data.</text>
</comment>
<evidence type="ECO:0000313" key="6">
    <source>
        <dbReference type="Proteomes" id="UP000033483"/>
    </source>
</evidence>
<evidence type="ECO:0000256" key="3">
    <source>
        <dbReference type="ARBA" id="ARBA00023002"/>
    </source>
</evidence>
<keyword evidence="1" id="KW-0285">Flavoprotein</keyword>
<evidence type="ECO:0000256" key="2">
    <source>
        <dbReference type="ARBA" id="ARBA00022827"/>
    </source>
</evidence>
<dbReference type="PRINTS" id="PR00420">
    <property type="entry name" value="RNGMNOXGNASE"/>
</dbReference>
<dbReference type="InterPro" id="IPR051205">
    <property type="entry name" value="UbiH/COQ6_monooxygenase"/>
</dbReference>
<dbReference type="OrthoDB" id="10016252at2759"/>
<evidence type="ECO:0000259" key="4">
    <source>
        <dbReference type="Pfam" id="PF01494"/>
    </source>
</evidence>
<dbReference type="InterPro" id="IPR036188">
    <property type="entry name" value="FAD/NAD-bd_sf"/>
</dbReference>
<dbReference type="Proteomes" id="UP000033483">
    <property type="component" value="Unassembled WGS sequence"/>
</dbReference>
<gene>
    <name evidence="5" type="ORF">TD95_001648</name>
</gene>
<dbReference type="GO" id="GO:0005739">
    <property type="term" value="C:mitochondrion"/>
    <property type="evidence" value="ECO:0007669"/>
    <property type="project" value="TreeGrafter"/>
</dbReference>